<protein>
    <submittedName>
        <fullName evidence="2">Uncharacterized protein</fullName>
    </submittedName>
</protein>
<sequence>MLYIVLMVIVVLLGMWKFRCNPNITPYELDFNSPLMTIGTQVRRRIPKTALAMKTFLPLCLLVPVKTIRGQITILGLWFTLLINDYQYPPTRPFETFSEFCRRILQNLWHEAMHTILVLALWKEEPTEYTIDAFIVMTIGWGLFIGGFVAKTDFDEQNPLSNIPLVDRLFEINTDMTLNQVVLCTPHRARIIQHIGLALLSGNTVFYCYSFVISTILTIRAIRIHKHLNEVVPDAVRGRSALLEGFSDARIDRVPVVVN</sequence>
<keyword evidence="1" id="KW-0472">Membrane</keyword>
<keyword evidence="1" id="KW-0812">Transmembrane</keyword>
<comment type="caution">
    <text evidence="2">The sequence shown here is derived from an EMBL/GenBank/DDBJ whole genome shotgun (WGS) entry which is preliminary data.</text>
</comment>
<proteinExistence type="predicted"/>
<evidence type="ECO:0000256" key="1">
    <source>
        <dbReference type="SAM" id="Phobius"/>
    </source>
</evidence>
<keyword evidence="3" id="KW-1185">Reference proteome</keyword>
<gene>
    <name evidence="2" type="primary">Cnig_chr_X.g24544</name>
    <name evidence="2" type="ORF">B9Z55_024544</name>
</gene>
<feature type="transmembrane region" description="Helical" evidence="1">
    <location>
        <begin position="195"/>
        <end position="219"/>
    </location>
</feature>
<evidence type="ECO:0000313" key="3">
    <source>
        <dbReference type="Proteomes" id="UP000230233"/>
    </source>
</evidence>
<dbReference type="Proteomes" id="UP000230233">
    <property type="component" value="Chromosome X"/>
</dbReference>
<reference evidence="3" key="1">
    <citation type="submission" date="2017-10" db="EMBL/GenBank/DDBJ databases">
        <title>Rapid genome shrinkage in a self-fertile nematode reveals novel sperm competition proteins.</title>
        <authorList>
            <person name="Yin D."/>
            <person name="Schwarz E.M."/>
            <person name="Thomas C.G."/>
            <person name="Felde R.L."/>
            <person name="Korf I.F."/>
            <person name="Cutter A.D."/>
            <person name="Schartner C.M."/>
            <person name="Ralston E.J."/>
            <person name="Meyer B.J."/>
            <person name="Haag E.S."/>
        </authorList>
    </citation>
    <scope>NUCLEOTIDE SEQUENCE [LARGE SCALE GENOMIC DNA]</scope>
    <source>
        <strain evidence="3">JU1422</strain>
    </source>
</reference>
<accession>A0A2G5SUY3</accession>
<dbReference type="AlphaFoldDB" id="A0A2G5SUY3"/>
<dbReference type="OrthoDB" id="10324682at2759"/>
<evidence type="ECO:0000313" key="2">
    <source>
        <dbReference type="EMBL" id="PIC18762.1"/>
    </source>
</evidence>
<organism evidence="2 3">
    <name type="scientific">Caenorhabditis nigoni</name>
    <dbReference type="NCBI Taxonomy" id="1611254"/>
    <lineage>
        <taxon>Eukaryota</taxon>
        <taxon>Metazoa</taxon>
        <taxon>Ecdysozoa</taxon>
        <taxon>Nematoda</taxon>
        <taxon>Chromadorea</taxon>
        <taxon>Rhabditida</taxon>
        <taxon>Rhabditina</taxon>
        <taxon>Rhabditomorpha</taxon>
        <taxon>Rhabditoidea</taxon>
        <taxon>Rhabditidae</taxon>
        <taxon>Peloderinae</taxon>
        <taxon>Caenorhabditis</taxon>
    </lineage>
</organism>
<dbReference type="EMBL" id="PDUG01000006">
    <property type="protein sequence ID" value="PIC18762.1"/>
    <property type="molecule type" value="Genomic_DNA"/>
</dbReference>
<keyword evidence="1" id="KW-1133">Transmembrane helix</keyword>
<name>A0A2G5SUY3_9PELO</name>